<dbReference type="GO" id="GO:0005737">
    <property type="term" value="C:cytoplasm"/>
    <property type="evidence" value="ECO:0007669"/>
    <property type="project" value="UniProtKB-SubCell"/>
</dbReference>
<evidence type="ECO:0000313" key="8">
    <source>
        <dbReference type="Proteomes" id="UP000236723"/>
    </source>
</evidence>
<organism evidence="7 8">
    <name type="scientific">Thermomonospora echinospora</name>
    <dbReference type="NCBI Taxonomy" id="1992"/>
    <lineage>
        <taxon>Bacteria</taxon>
        <taxon>Bacillati</taxon>
        <taxon>Actinomycetota</taxon>
        <taxon>Actinomycetes</taxon>
        <taxon>Streptosporangiales</taxon>
        <taxon>Thermomonosporaceae</taxon>
        <taxon>Thermomonospora</taxon>
    </lineage>
</organism>
<sequence length="82" mass="9071">MARVVVDVMLKPEILDPQGQAIARKLPQMGFEGVTEVRQGKRFELELAGPADEAALERVRQIAGTLLANPVIETFEVRVLDE</sequence>
<evidence type="ECO:0000256" key="6">
    <source>
        <dbReference type="HAMAP-Rule" id="MF_01926"/>
    </source>
</evidence>
<keyword evidence="8" id="KW-1185">Reference proteome</keyword>
<evidence type="ECO:0000256" key="1">
    <source>
        <dbReference type="ARBA" id="ARBA00022490"/>
    </source>
</evidence>
<dbReference type="RefSeq" id="WP_103939826.1">
    <property type="nucleotide sequence ID" value="NZ_FNVO01000010.1"/>
</dbReference>
<dbReference type="PANTHER" id="PTHR34696:SF1">
    <property type="entry name" value="PHOSPHORIBOSYLFORMYLGLYCINAMIDINE SYNTHASE SUBUNIT PURS"/>
    <property type="match status" value="1"/>
</dbReference>
<comment type="catalytic activity">
    <reaction evidence="6">
        <text>N(2)-formyl-N(1)-(5-phospho-beta-D-ribosyl)glycinamide + L-glutamine + ATP + H2O = 2-formamido-N(1)-(5-O-phospho-beta-D-ribosyl)acetamidine + L-glutamate + ADP + phosphate + H(+)</text>
        <dbReference type="Rhea" id="RHEA:17129"/>
        <dbReference type="ChEBI" id="CHEBI:15377"/>
        <dbReference type="ChEBI" id="CHEBI:15378"/>
        <dbReference type="ChEBI" id="CHEBI:29985"/>
        <dbReference type="ChEBI" id="CHEBI:30616"/>
        <dbReference type="ChEBI" id="CHEBI:43474"/>
        <dbReference type="ChEBI" id="CHEBI:58359"/>
        <dbReference type="ChEBI" id="CHEBI:147286"/>
        <dbReference type="ChEBI" id="CHEBI:147287"/>
        <dbReference type="ChEBI" id="CHEBI:456216"/>
        <dbReference type="EC" id="6.3.5.3"/>
    </reaction>
</comment>
<evidence type="ECO:0000313" key="7">
    <source>
        <dbReference type="EMBL" id="SEG73427.1"/>
    </source>
</evidence>
<evidence type="ECO:0000256" key="3">
    <source>
        <dbReference type="ARBA" id="ARBA00022741"/>
    </source>
</evidence>
<dbReference type="NCBIfam" id="TIGR00302">
    <property type="entry name" value="phosphoribosylformylglycinamidine synthase subunit PurS"/>
    <property type="match status" value="1"/>
</dbReference>
<comment type="subunit">
    <text evidence="6">Part of the FGAM synthase complex composed of 1 PurL, 1 PurQ and 2 PurS subunits.</text>
</comment>
<evidence type="ECO:0000256" key="2">
    <source>
        <dbReference type="ARBA" id="ARBA00022598"/>
    </source>
</evidence>
<reference evidence="8" key="1">
    <citation type="submission" date="2016-10" db="EMBL/GenBank/DDBJ databases">
        <authorList>
            <person name="Varghese N."/>
            <person name="Submissions S."/>
        </authorList>
    </citation>
    <scope>NUCLEOTIDE SEQUENCE [LARGE SCALE GENOMIC DNA]</scope>
    <source>
        <strain evidence="8">DSM 43163</strain>
    </source>
</reference>
<dbReference type="SUPFAM" id="SSF82697">
    <property type="entry name" value="PurS-like"/>
    <property type="match status" value="1"/>
</dbReference>
<dbReference type="AlphaFoldDB" id="A0A1H6CL11"/>
<dbReference type="GO" id="GO:0004642">
    <property type="term" value="F:phosphoribosylformylglycinamidine synthase activity"/>
    <property type="evidence" value="ECO:0007669"/>
    <property type="project" value="UniProtKB-UniRule"/>
</dbReference>
<dbReference type="NCBIfam" id="NF004630">
    <property type="entry name" value="PRK05974.1"/>
    <property type="match status" value="1"/>
</dbReference>
<name>A0A1H6CL11_9ACTN</name>
<evidence type="ECO:0000256" key="4">
    <source>
        <dbReference type="ARBA" id="ARBA00022755"/>
    </source>
</evidence>
<keyword evidence="1 6" id="KW-0963">Cytoplasm</keyword>
<comment type="similarity">
    <text evidence="6">Belongs to the PurS family.</text>
</comment>
<evidence type="ECO:0000256" key="5">
    <source>
        <dbReference type="ARBA" id="ARBA00022840"/>
    </source>
</evidence>
<dbReference type="EC" id="6.3.5.3" evidence="6"/>
<accession>A0A1H6CL11</accession>
<dbReference type="PANTHER" id="PTHR34696">
    <property type="entry name" value="PHOSPHORIBOSYLFORMYLGLYCINAMIDINE SYNTHASE SUBUNIT PURS"/>
    <property type="match status" value="1"/>
</dbReference>
<keyword evidence="3 6" id="KW-0547">Nucleotide-binding</keyword>
<dbReference type="GO" id="GO:0006189">
    <property type="term" value="P:'de novo' IMP biosynthetic process"/>
    <property type="evidence" value="ECO:0007669"/>
    <property type="project" value="UniProtKB-UniRule"/>
</dbReference>
<gene>
    <name evidence="6" type="primary">purS</name>
    <name evidence="7" type="ORF">SAMN04489712_110109</name>
</gene>
<dbReference type="Pfam" id="PF02700">
    <property type="entry name" value="PurS"/>
    <property type="match status" value="1"/>
</dbReference>
<keyword evidence="5 6" id="KW-0067">ATP-binding</keyword>
<keyword evidence="4 6" id="KW-0658">Purine biosynthesis</keyword>
<protein>
    <recommendedName>
        <fullName evidence="6">Phosphoribosylformylglycinamidine synthase subunit PurS</fullName>
        <shortName evidence="6">FGAM synthase</shortName>
        <ecNumber evidence="6">6.3.5.3</ecNumber>
    </recommendedName>
    <alternativeName>
        <fullName evidence="6">Formylglycinamide ribonucleotide amidotransferase subunit III</fullName>
        <shortName evidence="6">FGAR amidotransferase III</shortName>
        <shortName evidence="6">FGAR-AT III</shortName>
    </alternativeName>
    <alternativeName>
        <fullName evidence="6">Phosphoribosylformylglycinamidine synthase subunit III</fullName>
    </alternativeName>
</protein>
<dbReference type="OrthoDB" id="3479567at2"/>
<proteinExistence type="inferred from homology"/>
<keyword evidence="2 6" id="KW-0436">Ligase</keyword>
<dbReference type="Gene3D" id="3.30.1280.10">
    <property type="entry name" value="Phosphoribosylformylglycinamidine synthase subunit PurS"/>
    <property type="match status" value="1"/>
</dbReference>
<dbReference type="EMBL" id="FNVO01000010">
    <property type="protein sequence ID" value="SEG73427.1"/>
    <property type="molecule type" value="Genomic_DNA"/>
</dbReference>
<comment type="subcellular location">
    <subcellularLocation>
        <location evidence="6">Cytoplasm</location>
    </subcellularLocation>
</comment>
<dbReference type="InterPro" id="IPR003850">
    <property type="entry name" value="PurS"/>
</dbReference>
<dbReference type="GO" id="GO:0005524">
    <property type="term" value="F:ATP binding"/>
    <property type="evidence" value="ECO:0007669"/>
    <property type="project" value="UniProtKB-UniRule"/>
</dbReference>
<dbReference type="UniPathway" id="UPA00074">
    <property type="reaction ID" value="UER00128"/>
</dbReference>
<comment type="function">
    <text evidence="6">Part of the phosphoribosylformylglycinamidine synthase complex involved in the purines biosynthetic pathway. Catalyzes the ATP-dependent conversion of formylglycinamide ribonucleotide (FGAR) and glutamine to yield formylglycinamidine ribonucleotide (FGAM) and glutamate. The FGAM synthase complex is composed of three subunits. PurQ produces an ammonia molecule by converting glutamine to glutamate. PurL transfers the ammonia molecule to FGAR to form FGAM in an ATP-dependent manner. PurS interacts with PurQ and PurL and is thought to assist in the transfer of the ammonia molecule from PurQ to PurL.</text>
</comment>
<dbReference type="HAMAP" id="MF_01926">
    <property type="entry name" value="PurS"/>
    <property type="match status" value="1"/>
</dbReference>
<comment type="pathway">
    <text evidence="6">Purine metabolism; IMP biosynthesis via de novo pathway; 5-amino-1-(5-phospho-D-ribosyl)imidazole from N(2)-formyl-N(1)-(5-phospho-D-ribosyl)glycinamide: step 1/2.</text>
</comment>
<dbReference type="Proteomes" id="UP000236723">
    <property type="component" value="Unassembled WGS sequence"/>
</dbReference>
<dbReference type="InterPro" id="IPR036604">
    <property type="entry name" value="PurS-like_sf"/>
</dbReference>